<proteinExistence type="predicted"/>
<feature type="transmembrane region" description="Helical" evidence="3">
    <location>
        <begin position="9"/>
        <end position="27"/>
    </location>
</feature>
<gene>
    <name evidence="5" type="ORF">AWH56_000665</name>
    <name evidence="4" type="ORF">AWH56_12630</name>
</gene>
<sequence length="314" mass="35503">MSNKEKRSYVILSIISVIVLGIGYFLFMSKGFAIEILNFGKEENFKLELIVKGNKETPLSSPLDLTVTNGGNLYVTDSDNNRIQVFNKKGEFLFHFGGEDSEDVEAILNYPVSIAVDNDEIFYIVDLINQRIAVFSKEGQFLKNFYVENRMLIDPTIVTYSEGFLYFFDKFDHQIKKFTLNGNLVLSFGTQGNGDGQFQYPFDIAVLPEGNIIVSDTGNGRIQVFNEQGIFQYSFKGSFGMPSGIAVDHENIYITDPINSRVVVTTHEGKEKKIISKLNKKNIQLNFPEGLEVANNRLYIVDKGSNQTFILKLK</sequence>
<accession>A0A1S2LUL3</accession>
<reference evidence="5" key="4">
    <citation type="submission" date="2020-10" db="EMBL/GenBank/DDBJ databases">
        <authorList>
            <person name="Bassil N.M."/>
            <person name="Lloyd J.R."/>
        </authorList>
    </citation>
    <scope>NUCLEOTIDE SEQUENCE</scope>
    <source>
        <strain evidence="5">NB2006</strain>
    </source>
</reference>
<evidence type="ECO:0000256" key="1">
    <source>
        <dbReference type="ARBA" id="ARBA00022737"/>
    </source>
</evidence>
<dbReference type="GO" id="GO:0008270">
    <property type="term" value="F:zinc ion binding"/>
    <property type="evidence" value="ECO:0007669"/>
    <property type="project" value="UniProtKB-KW"/>
</dbReference>
<dbReference type="InterPro" id="IPR011042">
    <property type="entry name" value="6-blade_b-propeller_TolB-like"/>
</dbReference>
<reference evidence="5 6" key="3">
    <citation type="journal article" date="2019" name="Int. J. Syst. Evol. Microbiol.">
        <title>Anaerobacillus isosaccharinicus sp. nov., an alkaliphilic bacterium which degrades isosaccharinic acid.</title>
        <authorList>
            <person name="Bassil N.M."/>
            <person name="Lloyd J.R."/>
        </authorList>
    </citation>
    <scope>NUCLEOTIDE SEQUENCE [LARGE SCALE GENOMIC DNA]</scope>
    <source>
        <strain evidence="5 6">NB2006</strain>
    </source>
</reference>
<keyword evidence="3" id="KW-1133">Transmembrane helix</keyword>
<dbReference type="PROSITE" id="PS51125">
    <property type="entry name" value="NHL"/>
    <property type="match status" value="2"/>
</dbReference>
<name>A0A1S2LUL3_9BACI</name>
<keyword evidence="1" id="KW-0677">Repeat</keyword>
<evidence type="ECO:0008006" key="7">
    <source>
        <dbReference type="Google" id="ProtNLM"/>
    </source>
</evidence>
<reference evidence="5 6" key="2">
    <citation type="journal article" date="2017" name="Genome Announc.">
        <title>Draft Genome Sequences of Four Alkaliphilic Bacteria Belonging to the Anaerobacillus Genus.</title>
        <authorList>
            <person name="Bassil N.M."/>
            <person name="Lloyd J.R."/>
        </authorList>
    </citation>
    <scope>NUCLEOTIDE SEQUENCE [LARGE SCALE GENOMIC DNA]</scope>
    <source>
        <strain evidence="5 6">NB2006</strain>
    </source>
</reference>
<keyword evidence="3" id="KW-0472">Membrane</keyword>
<evidence type="ECO:0000313" key="5">
    <source>
        <dbReference type="EMBL" id="QOY36245.1"/>
    </source>
</evidence>
<keyword evidence="3" id="KW-0812">Transmembrane</keyword>
<dbReference type="EMBL" id="LQXD01000109">
    <property type="protein sequence ID" value="OIJ15055.1"/>
    <property type="molecule type" value="Genomic_DNA"/>
</dbReference>
<evidence type="ECO:0000313" key="4">
    <source>
        <dbReference type="EMBL" id="OIJ15055.1"/>
    </source>
</evidence>
<dbReference type="OrthoDB" id="9799230at2"/>
<dbReference type="Proteomes" id="UP000180175">
    <property type="component" value="Chromosome"/>
</dbReference>
<reference evidence="4 6" key="1">
    <citation type="submission" date="2016-10" db="EMBL/GenBank/DDBJ databases">
        <title>Draft genome sequences of four alkaliphilic bacteria belonging to the Anaerobacillus genus.</title>
        <authorList>
            <person name="Bassil N.M."/>
            <person name="Lloyd J.R."/>
        </authorList>
    </citation>
    <scope>NUCLEOTIDE SEQUENCE [LARGE SCALE GENOMIC DNA]</scope>
    <source>
        <strain evidence="4 6">NB2006</strain>
    </source>
</reference>
<protein>
    <recommendedName>
        <fullName evidence="7">6-bladed beta-propeller</fullName>
    </recommendedName>
</protein>
<dbReference type="PANTHER" id="PTHR24104">
    <property type="entry name" value="E3 UBIQUITIN-PROTEIN LIGASE NHLRC1-RELATED"/>
    <property type="match status" value="1"/>
</dbReference>
<dbReference type="RefSeq" id="WP_071317445.1">
    <property type="nucleotide sequence ID" value="NZ_CP063356.2"/>
</dbReference>
<dbReference type="EMBL" id="CP063356">
    <property type="protein sequence ID" value="QOY36245.1"/>
    <property type="molecule type" value="Genomic_DNA"/>
</dbReference>
<keyword evidence="6" id="KW-1185">Reference proteome</keyword>
<dbReference type="KEGG" id="aia:AWH56_000665"/>
<dbReference type="Gene3D" id="2.120.10.30">
    <property type="entry name" value="TolB, C-terminal domain"/>
    <property type="match status" value="2"/>
</dbReference>
<dbReference type="PANTHER" id="PTHR24104:SF25">
    <property type="entry name" value="PROTEIN LIN-41"/>
    <property type="match status" value="1"/>
</dbReference>
<dbReference type="AlphaFoldDB" id="A0A1S2LUL3"/>
<dbReference type="InterPro" id="IPR050952">
    <property type="entry name" value="TRIM-NHL_E3_ligases"/>
</dbReference>
<dbReference type="Pfam" id="PF01436">
    <property type="entry name" value="NHL"/>
    <property type="match status" value="2"/>
</dbReference>
<evidence type="ECO:0000256" key="2">
    <source>
        <dbReference type="PROSITE-ProRule" id="PRU00504"/>
    </source>
</evidence>
<evidence type="ECO:0000256" key="3">
    <source>
        <dbReference type="SAM" id="Phobius"/>
    </source>
</evidence>
<feature type="repeat" description="NHL" evidence="2">
    <location>
        <begin position="51"/>
        <end position="89"/>
    </location>
</feature>
<evidence type="ECO:0000313" key="6">
    <source>
        <dbReference type="Proteomes" id="UP000180175"/>
    </source>
</evidence>
<dbReference type="SUPFAM" id="SSF101898">
    <property type="entry name" value="NHL repeat"/>
    <property type="match status" value="1"/>
</dbReference>
<feature type="repeat" description="NHL" evidence="2">
    <location>
        <begin position="185"/>
        <end position="228"/>
    </location>
</feature>
<dbReference type="InterPro" id="IPR001258">
    <property type="entry name" value="NHL_repeat"/>
</dbReference>
<organism evidence="4 6">
    <name type="scientific">Anaerobacillus isosaccharinicus</name>
    <dbReference type="NCBI Taxonomy" id="1532552"/>
    <lineage>
        <taxon>Bacteria</taxon>
        <taxon>Bacillati</taxon>
        <taxon>Bacillota</taxon>
        <taxon>Bacilli</taxon>
        <taxon>Bacillales</taxon>
        <taxon>Bacillaceae</taxon>
        <taxon>Anaerobacillus</taxon>
    </lineage>
</organism>